<dbReference type="Pfam" id="PF01035">
    <property type="entry name" value="DNA_binding_1"/>
    <property type="match status" value="1"/>
</dbReference>
<keyword evidence="15" id="KW-1185">Reference proteome</keyword>
<dbReference type="GO" id="GO:0003908">
    <property type="term" value="F:methylated-DNA-[protein]-cysteine S-methyltransferase activity"/>
    <property type="evidence" value="ECO:0007669"/>
    <property type="project" value="UniProtKB-EC"/>
</dbReference>
<dbReference type="RefSeq" id="XP_007738551.1">
    <property type="nucleotide sequence ID" value="XM_007740361.1"/>
</dbReference>
<dbReference type="NCBIfam" id="TIGR00589">
    <property type="entry name" value="ogt"/>
    <property type="match status" value="1"/>
</dbReference>
<dbReference type="PANTHER" id="PTHR10815">
    <property type="entry name" value="METHYLATED-DNA--PROTEIN-CYSTEINE METHYLTRANSFERASE"/>
    <property type="match status" value="1"/>
</dbReference>
<evidence type="ECO:0000256" key="11">
    <source>
        <dbReference type="ARBA" id="ARBA00049348"/>
    </source>
</evidence>
<accession>W9XA55</accession>
<protein>
    <recommendedName>
        <fullName evidence="4">Methylated-DNA--protein-cysteine methyltransferase</fullName>
        <ecNumber evidence="3">2.1.1.63</ecNumber>
    </recommendedName>
    <alternativeName>
        <fullName evidence="9">6-O-methylguanine-DNA methyltransferase</fullName>
    </alternativeName>
    <alternativeName>
        <fullName evidence="10">O-6-methylguanine-DNA-alkyltransferase</fullName>
    </alternativeName>
</protein>
<dbReference type="SUPFAM" id="SSF46767">
    <property type="entry name" value="Methylated DNA-protein cysteine methyltransferase, C-terminal domain"/>
    <property type="match status" value="1"/>
</dbReference>
<feature type="region of interest" description="Disordered" evidence="12">
    <location>
        <begin position="73"/>
        <end position="113"/>
    </location>
</feature>
<dbReference type="STRING" id="1182542.W9XA55"/>
<evidence type="ECO:0000256" key="1">
    <source>
        <dbReference type="ARBA" id="ARBA00001286"/>
    </source>
</evidence>
<gene>
    <name evidence="14" type="ORF">A1O3_10271</name>
</gene>
<keyword evidence="8" id="KW-0234">DNA repair</keyword>
<evidence type="ECO:0000256" key="10">
    <source>
        <dbReference type="ARBA" id="ARBA00031621"/>
    </source>
</evidence>
<dbReference type="Proteomes" id="UP000019478">
    <property type="component" value="Unassembled WGS sequence"/>
</dbReference>
<proteinExistence type="inferred from homology"/>
<dbReference type="HOGENOM" id="CLU_1030576_0_0_1"/>
<dbReference type="InterPro" id="IPR014048">
    <property type="entry name" value="MethylDNA_cys_MeTrfase_DNA-bd"/>
</dbReference>
<dbReference type="PROSITE" id="PS00374">
    <property type="entry name" value="MGMT"/>
    <property type="match status" value="1"/>
</dbReference>
<evidence type="ECO:0000313" key="15">
    <source>
        <dbReference type="Proteomes" id="UP000019478"/>
    </source>
</evidence>
<organism evidence="14 15">
    <name type="scientific">Capronia epimyces CBS 606.96</name>
    <dbReference type="NCBI Taxonomy" id="1182542"/>
    <lineage>
        <taxon>Eukaryota</taxon>
        <taxon>Fungi</taxon>
        <taxon>Dikarya</taxon>
        <taxon>Ascomycota</taxon>
        <taxon>Pezizomycotina</taxon>
        <taxon>Eurotiomycetes</taxon>
        <taxon>Chaetothyriomycetidae</taxon>
        <taxon>Chaetothyriales</taxon>
        <taxon>Herpotrichiellaceae</taxon>
        <taxon>Capronia</taxon>
    </lineage>
</organism>
<feature type="domain" description="Methylated-DNA-[protein]-cysteine S-methyltransferase DNA binding" evidence="13">
    <location>
        <begin position="6"/>
        <end position="72"/>
    </location>
</feature>
<keyword evidence="5" id="KW-0489">Methyltransferase</keyword>
<dbReference type="PANTHER" id="PTHR10815:SF13">
    <property type="entry name" value="METHYLATED-DNA--PROTEIN-CYSTEINE METHYLTRANSFERASE"/>
    <property type="match status" value="1"/>
</dbReference>
<feature type="compositionally biased region" description="Low complexity" evidence="12">
    <location>
        <begin position="75"/>
        <end position="103"/>
    </location>
</feature>
<evidence type="ECO:0000256" key="6">
    <source>
        <dbReference type="ARBA" id="ARBA00022679"/>
    </source>
</evidence>
<dbReference type="InterPro" id="IPR036388">
    <property type="entry name" value="WH-like_DNA-bd_sf"/>
</dbReference>
<comment type="catalytic activity">
    <reaction evidence="1">
        <text>a 4-O-methyl-thymidine in DNA + L-cysteinyl-[protein] = a thymidine in DNA + S-methyl-L-cysteinyl-[protein]</text>
        <dbReference type="Rhea" id="RHEA:53428"/>
        <dbReference type="Rhea" id="RHEA-COMP:10131"/>
        <dbReference type="Rhea" id="RHEA-COMP:10132"/>
        <dbReference type="Rhea" id="RHEA-COMP:13555"/>
        <dbReference type="Rhea" id="RHEA-COMP:13556"/>
        <dbReference type="ChEBI" id="CHEBI:29950"/>
        <dbReference type="ChEBI" id="CHEBI:82612"/>
        <dbReference type="ChEBI" id="CHEBI:137386"/>
        <dbReference type="ChEBI" id="CHEBI:137387"/>
        <dbReference type="EC" id="2.1.1.63"/>
    </reaction>
</comment>
<evidence type="ECO:0000256" key="9">
    <source>
        <dbReference type="ARBA" id="ARBA00030795"/>
    </source>
</evidence>
<keyword evidence="7" id="KW-0227">DNA damage</keyword>
<dbReference type="EC" id="2.1.1.63" evidence="3"/>
<reference evidence="14 15" key="1">
    <citation type="submission" date="2013-03" db="EMBL/GenBank/DDBJ databases">
        <title>The Genome Sequence of Capronia epimyces CBS 606.96.</title>
        <authorList>
            <consortium name="The Broad Institute Genomics Platform"/>
            <person name="Cuomo C."/>
            <person name="de Hoog S."/>
            <person name="Gorbushina A."/>
            <person name="Walker B."/>
            <person name="Young S.K."/>
            <person name="Zeng Q."/>
            <person name="Gargeya S."/>
            <person name="Fitzgerald M."/>
            <person name="Haas B."/>
            <person name="Abouelleil A."/>
            <person name="Allen A.W."/>
            <person name="Alvarado L."/>
            <person name="Arachchi H.M."/>
            <person name="Berlin A.M."/>
            <person name="Chapman S.B."/>
            <person name="Gainer-Dewar J."/>
            <person name="Goldberg J."/>
            <person name="Griggs A."/>
            <person name="Gujja S."/>
            <person name="Hansen M."/>
            <person name="Howarth C."/>
            <person name="Imamovic A."/>
            <person name="Ireland A."/>
            <person name="Larimer J."/>
            <person name="McCowan C."/>
            <person name="Murphy C."/>
            <person name="Pearson M."/>
            <person name="Poon T.W."/>
            <person name="Priest M."/>
            <person name="Roberts A."/>
            <person name="Saif S."/>
            <person name="Shea T."/>
            <person name="Sisk P."/>
            <person name="Sykes S."/>
            <person name="Wortman J."/>
            <person name="Nusbaum C."/>
            <person name="Birren B."/>
        </authorList>
    </citation>
    <scope>NUCLEOTIDE SEQUENCE [LARGE SCALE GENOMIC DNA]</scope>
    <source>
        <strain evidence="14 15">CBS 606.96</strain>
    </source>
</reference>
<evidence type="ECO:0000256" key="7">
    <source>
        <dbReference type="ARBA" id="ARBA00022763"/>
    </source>
</evidence>
<name>W9XA55_9EURO</name>
<comment type="caution">
    <text evidence="14">The sequence shown here is derived from an EMBL/GenBank/DDBJ whole genome shotgun (WGS) entry which is preliminary data.</text>
</comment>
<sequence>MPHITEFQERVYLHLLLIPPGQVTTYAALAQALGSSPRAVGGALRCNPFAPTVPCHRVIASDGSLGGFLGEWRKTTTTTPTPTPTPTTTTTAAATATAAATTKPTPPPPMLGLTQSMKLELLENEGVEFVQDHTGKVKLKMLVSSSSSSPKKSLSAGSRAQITARRQHPPPRPDRSGTQLNSKTRPKFKSTTITTTTTEKSNGGSSKWDCSRYMYPYFDGNHGHNGKDHTPADNQDHEDMEPKQIWFTGPWDTTHAREGLREIMVSASQT</sequence>
<evidence type="ECO:0000256" key="12">
    <source>
        <dbReference type="SAM" id="MobiDB-lite"/>
    </source>
</evidence>
<dbReference type="InterPro" id="IPR036217">
    <property type="entry name" value="MethylDNA_cys_MeTrfase_DNAb"/>
</dbReference>
<dbReference type="CDD" id="cd06445">
    <property type="entry name" value="ATase"/>
    <property type="match status" value="1"/>
</dbReference>
<evidence type="ECO:0000256" key="4">
    <source>
        <dbReference type="ARBA" id="ARBA00015377"/>
    </source>
</evidence>
<dbReference type="GeneID" id="19174351"/>
<evidence type="ECO:0000313" key="14">
    <source>
        <dbReference type="EMBL" id="EXJ77113.1"/>
    </source>
</evidence>
<keyword evidence="6" id="KW-0808">Transferase</keyword>
<evidence type="ECO:0000256" key="5">
    <source>
        <dbReference type="ARBA" id="ARBA00022603"/>
    </source>
</evidence>
<feature type="region of interest" description="Disordered" evidence="12">
    <location>
        <begin position="142"/>
        <end position="206"/>
    </location>
</feature>
<comment type="catalytic activity">
    <reaction evidence="11">
        <text>a 6-O-methyl-2'-deoxyguanosine in DNA + L-cysteinyl-[protein] = S-methyl-L-cysteinyl-[protein] + a 2'-deoxyguanosine in DNA</text>
        <dbReference type="Rhea" id="RHEA:24000"/>
        <dbReference type="Rhea" id="RHEA-COMP:10131"/>
        <dbReference type="Rhea" id="RHEA-COMP:10132"/>
        <dbReference type="Rhea" id="RHEA-COMP:11367"/>
        <dbReference type="Rhea" id="RHEA-COMP:11368"/>
        <dbReference type="ChEBI" id="CHEBI:29950"/>
        <dbReference type="ChEBI" id="CHEBI:82612"/>
        <dbReference type="ChEBI" id="CHEBI:85445"/>
        <dbReference type="ChEBI" id="CHEBI:85448"/>
        <dbReference type="EC" id="2.1.1.63"/>
    </reaction>
</comment>
<dbReference type="Gene3D" id="1.10.10.10">
    <property type="entry name" value="Winged helix-like DNA-binding domain superfamily/Winged helix DNA-binding domain"/>
    <property type="match status" value="1"/>
</dbReference>
<evidence type="ECO:0000259" key="13">
    <source>
        <dbReference type="Pfam" id="PF01035"/>
    </source>
</evidence>
<feature type="compositionally biased region" description="Low complexity" evidence="12">
    <location>
        <begin position="142"/>
        <end position="155"/>
    </location>
</feature>
<evidence type="ECO:0000256" key="3">
    <source>
        <dbReference type="ARBA" id="ARBA00011918"/>
    </source>
</evidence>
<evidence type="ECO:0000256" key="8">
    <source>
        <dbReference type="ARBA" id="ARBA00023204"/>
    </source>
</evidence>
<evidence type="ECO:0000256" key="2">
    <source>
        <dbReference type="ARBA" id="ARBA00008711"/>
    </source>
</evidence>
<comment type="similarity">
    <text evidence="2">Belongs to the MGMT family.</text>
</comment>
<dbReference type="AlphaFoldDB" id="W9XA55"/>
<dbReference type="GO" id="GO:0006281">
    <property type="term" value="P:DNA repair"/>
    <property type="evidence" value="ECO:0007669"/>
    <property type="project" value="UniProtKB-KW"/>
</dbReference>
<dbReference type="EMBL" id="AMGY01000011">
    <property type="protein sequence ID" value="EXJ77113.1"/>
    <property type="molecule type" value="Genomic_DNA"/>
</dbReference>
<dbReference type="eggNOG" id="KOG4062">
    <property type="taxonomic scope" value="Eukaryota"/>
</dbReference>
<dbReference type="OrthoDB" id="1907495at2759"/>
<dbReference type="InterPro" id="IPR001497">
    <property type="entry name" value="MethylDNA_cys_MeTrfase_AS"/>
</dbReference>
<dbReference type="GO" id="GO:0032259">
    <property type="term" value="P:methylation"/>
    <property type="evidence" value="ECO:0007669"/>
    <property type="project" value="UniProtKB-KW"/>
</dbReference>